<feature type="compositionally biased region" description="Polar residues" evidence="1">
    <location>
        <begin position="9"/>
        <end position="22"/>
    </location>
</feature>
<organism evidence="2 3">
    <name type="scientific">Mauremys mutica</name>
    <name type="common">yellowpond turtle</name>
    <dbReference type="NCBI Taxonomy" id="74926"/>
    <lineage>
        <taxon>Eukaryota</taxon>
        <taxon>Metazoa</taxon>
        <taxon>Chordata</taxon>
        <taxon>Craniata</taxon>
        <taxon>Vertebrata</taxon>
        <taxon>Euteleostomi</taxon>
        <taxon>Archelosauria</taxon>
        <taxon>Testudinata</taxon>
        <taxon>Testudines</taxon>
        <taxon>Cryptodira</taxon>
        <taxon>Durocryptodira</taxon>
        <taxon>Testudinoidea</taxon>
        <taxon>Geoemydidae</taxon>
        <taxon>Geoemydinae</taxon>
        <taxon>Mauremys</taxon>
    </lineage>
</organism>
<dbReference type="AlphaFoldDB" id="A0A9D3XQT8"/>
<proteinExistence type="predicted"/>
<evidence type="ECO:0000256" key="1">
    <source>
        <dbReference type="SAM" id="MobiDB-lite"/>
    </source>
</evidence>
<dbReference type="EMBL" id="JAHDVG010000465">
    <property type="protein sequence ID" value="KAH1183698.1"/>
    <property type="molecule type" value="Genomic_DNA"/>
</dbReference>
<gene>
    <name evidence="2" type="ORF">KIL84_014314</name>
</gene>
<protein>
    <submittedName>
        <fullName evidence="2">Uncharacterized protein</fullName>
    </submittedName>
</protein>
<reference evidence="2" key="1">
    <citation type="submission" date="2021-09" db="EMBL/GenBank/DDBJ databases">
        <title>The genome of Mauremys mutica provides insights into the evolution of semi-aquatic lifestyle.</title>
        <authorList>
            <person name="Gong S."/>
            <person name="Gao Y."/>
        </authorList>
    </citation>
    <scope>NUCLEOTIDE SEQUENCE</scope>
    <source>
        <strain evidence="2">MM-2020</strain>
        <tissue evidence="2">Muscle</tissue>
    </source>
</reference>
<accession>A0A9D3XQT8</accession>
<dbReference type="Proteomes" id="UP000827986">
    <property type="component" value="Unassembled WGS sequence"/>
</dbReference>
<feature type="region of interest" description="Disordered" evidence="1">
    <location>
        <begin position="1"/>
        <end position="22"/>
    </location>
</feature>
<keyword evidence="3" id="KW-1185">Reference proteome</keyword>
<evidence type="ECO:0000313" key="3">
    <source>
        <dbReference type="Proteomes" id="UP000827986"/>
    </source>
</evidence>
<evidence type="ECO:0000313" key="2">
    <source>
        <dbReference type="EMBL" id="KAH1183698.1"/>
    </source>
</evidence>
<comment type="caution">
    <text evidence="2">The sequence shown here is derived from an EMBL/GenBank/DDBJ whole genome shotgun (WGS) entry which is preliminary data.</text>
</comment>
<sequence>MGLQHPSYKHNTGVPSAGFPSSRSGLTAPVLLLLPPTSPEGRAGAALMPLEQRELREQIPFLVPVSPAWGASSISWYCSVTWGSLVPHPAPQPCLPSGRPACVRA</sequence>
<name>A0A9D3XQT8_9SAUR</name>